<dbReference type="Proteomes" id="UP000014977">
    <property type="component" value="Unassembled WGS sequence"/>
</dbReference>
<sequence>MNRSGWTVIILVGMGWLAALSGASEEQILKLGAERDPVSLDPHAQLSAETLQYAHMVFDPLVRRTADMTFEPRLAERWERISDRAMRFYLKRGVTFHSGNPFTVEDVKWTVHRLMKSPDYNRLFKDLEDVKIIDDQTVDLVTQKPCALILNMAALIFPMDRRFYRGMDENGRYKDAVVTAGPSFAATHASGTGKYHVTMRDPGLKTVFQKFPGYWDDKSLGNIDRIILIPIKNDAARVSALRSGNVDMITPVPPQDYGRIEADENLRLIAITGSRIITLQLNQKRRPEFRNPQVRLAMNWAVNKADIVEKIMKGAATAAGQQGPKGFSGYTPRLTPRFDPAKAKALMKSAGYENGFECTMIAPNNRYVNDAKVAEAVAVMLSRINITVDLKTLPRIHYWDRFDAQTADIQMIGWHPEMEDSANYTENLLMCPDTETGYGRYNSGNYCNAKVDELILASRMETGNARRRVLLQKVEQILYDEAAFIPLHWEKVSWAGKRHLGIEPVVNLQNVAYFGDLMIH</sequence>
<proteinExistence type="inferred from homology"/>
<name>S7TPR2_DESML</name>
<dbReference type="Pfam" id="PF00496">
    <property type="entry name" value="SBP_bac_5"/>
    <property type="match status" value="1"/>
</dbReference>
<reference evidence="5 6" key="1">
    <citation type="journal article" date="2013" name="Genome Announc.">
        <title>Draft genome sequences for three mercury-methylating, sulfate-reducing bacteria.</title>
        <authorList>
            <person name="Brown S.D."/>
            <person name="Hurt R.A.Jr."/>
            <person name="Gilmour C.C."/>
            <person name="Elias D.A."/>
        </authorList>
    </citation>
    <scope>NUCLEOTIDE SEQUENCE [LARGE SCALE GENOMIC DNA]</scope>
    <source>
        <strain evidence="5 6">DSM 2059</strain>
    </source>
</reference>
<keyword evidence="6" id="KW-1185">Reference proteome</keyword>
<evidence type="ECO:0000313" key="5">
    <source>
        <dbReference type="EMBL" id="EPR38931.1"/>
    </source>
</evidence>
<dbReference type="eggNOG" id="COG0747">
    <property type="taxonomic scope" value="Bacteria"/>
</dbReference>
<comment type="caution">
    <text evidence="5">The sequence shown here is derived from an EMBL/GenBank/DDBJ whole genome shotgun (WGS) entry which is preliminary data.</text>
</comment>
<dbReference type="AlphaFoldDB" id="S7TPR2"/>
<dbReference type="PANTHER" id="PTHR30290">
    <property type="entry name" value="PERIPLASMIC BINDING COMPONENT OF ABC TRANSPORTER"/>
    <property type="match status" value="1"/>
</dbReference>
<dbReference type="Gene3D" id="3.10.105.10">
    <property type="entry name" value="Dipeptide-binding Protein, Domain 3"/>
    <property type="match status" value="1"/>
</dbReference>
<evidence type="ECO:0000256" key="2">
    <source>
        <dbReference type="ARBA" id="ARBA00022448"/>
    </source>
</evidence>
<keyword evidence="3" id="KW-0732">Signal</keyword>
<dbReference type="InterPro" id="IPR000914">
    <property type="entry name" value="SBP_5_dom"/>
</dbReference>
<dbReference type="PANTHER" id="PTHR30290:SF9">
    <property type="entry name" value="OLIGOPEPTIDE-BINDING PROTEIN APPA"/>
    <property type="match status" value="1"/>
</dbReference>
<dbReference type="PIRSF" id="PIRSF002741">
    <property type="entry name" value="MppA"/>
    <property type="match status" value="1"/>
</dbReference>
<dbReference type="GO" id="GO:1904680">
    <property type="term" value="F:peptide transmembrane transporter activity"/>
    <property type="evidence" value="ECO:0007669"/>
    <property type="project" value="TreeGrafter"/>
</dbReference>
<dbReference type="PATRIC" id="fig|1121405.3.peg.2731"/>
<dbReference type="RefSeq" id="WP_020877003.1">
    <property type="nucleotide sequence ID" value="NZ_ATHJ01000094.1"/>
</dbReference>
<gene>
    <name evidence="5" type="ORF">dsmv_0341</name>
</gene>
<dbReference type="Gene3D" id="3.40.190.10">
    <property type="entry name" value="Periplasmic binding protein-like II"/>
    <property type="match status" value="1"/>
</dbReference>
<comment type="similarity">
    <text evidence="1">Belongs to the bacterial solute-binding protein 5 family.</text>
</comment>
<evidence type="ECO:0000313" key="6">
    <source>
        <dbReference type="Proteomes" id="UP000014977"/>
    </source>
</evidence>
<accession>S7TPR2</accession>
<dbReference type="Gene3D" id="3.90.76.10">
    <property type="entry name" value="Dipeptide-binding Protein, Domain 1"/>
    <property type="match status" value="1"/>
</dbReference>
<dbReference type="InterPro" id="IPR039424">
    <property type="entry name" value="SBP_5"/>
</dbReference>
<dbReference type="GO" id="GO:0030288">
    <property type="term" value="C:outer membrane-bounded periplasmic space"/>
    <property type="evidence" value="ECO:0007669"/>
    <property type="project" value="UniProtKB-ARBA"/>
</dbReference>
<dbReference type="GO" id="GO:0015833">
    <property type="term" value="P:peptide transport"/>
    <property type="evidence" value="ECO:0007669"/>
    <property type="project" value="TreeGrafter"/>
</dbReference>
<evidence type="ECO:0000256" key="1">
    <source>
        <dbReference type="ARBA" id="ARBA00005695"/>
    </source>
</evidence>
<dbReference type="SUPFAM" id="SSF53850">
    <property type="entry name" value="Periplasmic binding protein-like II"/>
    <property type="match status" value="1"/>
</dbReference>
<evidence type="ECO:0000256" key="3">
    <source>
        <dbReference type="ARBA" id="ARBA00022729"/>
    </source>
</evidence>
<dbReference type="STRING" id="897.B2D07_05215"/>
<feature type="domain" description="Solute-binding protein family 5" evidence="4">
    <location>
        <begin position="70"/>
        <end position="431"/>
    </location>
</feature>
<keyword evidence="2" id="KW-0813">Transport</keyword>
<evidence type="ECO:0000259" key="4">
    <source>
        <dbReference type="Pfam" id="PF00496"/>
    </source>
</evidence>
<dbReference type="EMBL" id="ATHJ01000094">
    <property type="protein sequence ID" value="EPR38931.1"/>
    <property type="molecule type" value="Genomic_DNA"/>
</dbReference>
<dbReference type="InterPro" id="IPR030678">
    <property type="entry name" value="Peptide/Ni-bd"/>
</dbReference>
<protein>
    <submittedName>
        <fullName evidence="5">ABC-type transporter, periplasmic subunit</fullName>
    </submittedName>
</protein>
<dbReference type="GO" id="GO:0043190">
    <property type="term" value="C:ATP-binding cassette (ABC) transporter complex"/>
    <property type="evidence" value="ECO:0007669"/>
    <property type="project" value="InterPro"/>
</dbReference>
<organism evidence="5 6">
    <name type="scientific">Desulfococcus multivorans DSM 2059</name>
    <dbReference type="NCBI Taxonomy" id="1121405"/>
    <lineage>
        <taxon>Bacteria</taxon>
        <taxon>Pseudomonadati</taxon>
        <taxon>Thermodesulfobacteriota</taxon>
        <taxon>Desulfobacteria</taxon>
        <taxon>Desulfobacterales</taxon>
        <taxon>Desulfococcaceae</taxon>
        <taxon>Desulfococcus</taxon>
    </lineage>
</organism>
<dbReference type="CDD" id="cd08498">
    <property type="entry name" value="PBP2_NikA_DppA_OppA_like_2"/>
    <property type="match status" value="1"/>
</dbReference>